<evidence type="ECO:0000313" key="3">
    <source>
        <dbReference type="Proteomes" id="UP000193642"/>
    </source>
</evidence>
<gene>
    <name evidence="2" type="ORF">BCR33DRAFT_191747</name>
</gene>
<keyword evidence="1" id="KW-1133">Transmembrane helix</keyword>
<name>A0A1Y2D3V4_9FUNG</name>
<keyword evidence="1" id="KW-0812">Transmembrane</keyword>
<organism evidence="2 3">
    <name type="scientific">Rhizoclosmatium globosum</name>
    <dbReference type="NCBI Taxonomy" id="329046"/>
    <lineage>
        <taxon>Eukaryota</taxon>
        <taxon>Fungi</taxon>
        <taxon>Fungi incertae sedis</taxon>
        <taxon>Chytridiomycota</taxon>
        <taxon>Chytridiomycota incertae sedis</taxon>
        <taxon>Chytridiomycetes</taxon>
        <taxon>Chytridiales</taxon>
        <taxon>Chytriomycetaceae</taxon>
        <taxon>Rhizoclosmatium</taxon>
    </lineage>
</organism>
<comment type="caution">
    <text evidence="2">The sequence shown here is derived from an EMBL/GenBank/DDBJ whole genome shotgun (WGS) entry which is preliminary data.</text>
</comment>
<keyword evidence="3" id="KW-1185">Reference proteome</keyword>
<evidence type="ECO:0000313" key="2">
    <source>
        <dbReference type="EMBL" id="ORY53255.1"/>
    </source>
</evidence>
<sequence>MLLAALAYDTSLHCFGLRYLFAPLWLTILICTTLADDTSFEHRMTNRKKVMGLKSSSQPRIYFPPQN</sequence>
<feature type="transmembrane region" description="Helical" evidence="1">
    <location>
        <begin position="20"/>
        <end position="40"/>
    </location>
</feature>
<accession>A0A1Y2D3V4</accession>
<proteinExistence type="predicted"/>
<dbReference type="Proteomes" id="UP000193642">
    <property type="component" value="Unassembled WGS sequence"/>
</dbReference>
<evidence type="ECO:0000256" key="1">
    <source>
        <dbReference type="SAM" id="Phobius"/>
    </source>
</evidence>
<dbReference type="AlphaFoldDB" id="A0A1Y2D3V4"/>
<reference evidence="2 3" key="1">
    <citation type="submission" date="2016-07" db="EMBL/GenBank/DDBJ databases">
        <title>Pervasive Adenine N6-methylation of Active Genes in Fungi.</title>
        <authorList>
            <consortium name="DOE Joint Genome Institute"/>
            <person name="Mondo S.J."/>
            <person name="Dannebaum R.O."/>
            <person name="Kuo R.C."/>
            <person name="Labutti K."/>
            <person name="Haridas S."/>
            <person name="Kuo A."/>
            <person name="Salamov A."/>
            <person name="Ahrendt S.R."/>
            <person name="Lipzen A."/>
            <person name="Sullivan W."/>
            <person name="Andreopoulos W.B."/>
            <person name="Clum A."/>
            <person name="Lindquist E."/>
            <person name="Daum C."/>
            <person name="Ramamoorthy G.K."/>
            <person name="Gryganskyi A."/>
            <person name="Culley D."/>
            <person name="Magnuson J.K."/>
            <person name="James T.Y."/>
            <person name="O'Malley M.A."/>
            <person name="Stajich J.E."/>
            <person name="Spatafora J.W."/>
            <person name="Visel A."/>
            <person name="Grigoriev I.V."/>
        </authorList>
    </citation>
    <scope>NUCLEOTIDE SEQUENCE [LARGE SCALE GENOMIC DNA]</scope>
    <source>
        <strain evidence="2 3">JEL800</strain>
    </source>
</reference>
<keyword evidence="1" id="KW-0472">Membrane</keyword>
<dbReference type="EMBL" id="MCGO01000002">
    <property type="protein sequence ID" value="ORY53255.1"/>
    <property type="molecule type" value="Genomic_DNA"/>
</dbReference>
<protein>
    <submittedName>
        <fullName evidence="2">Uncharacterized protein</fullName>
    </submittedName>
</protein>